<dbReference type="Proteomes" id="UP001597119">
    <property type="component" value="Unassembled WGS sequence"/>
</dbReference>
<keyword evidence="2" id="KW-1185">Reference proteome</keyword>
<name>A0ABD6CG96_9EURY</name>
<dbReference type="Pfam" id="PF24366">
    <property type="entry name" value="DUF7522"/>
    <property type="match status" value="1"/>
</dbReference>
<gene>
    <name evidence="1" type="ORF">ACFR9U_18465</name>
</gene>
<evidence type="ECO:0000313" key="1">
    <source>
        <dbReference type="EMBL" id="MFD1588967.1"/>
    </source>
</evidence>
<dbReference type="AlphaFoldDB" id="A0ABD6CG96"/>
<comment type="caution">
    <text evidence="1">The sequence shown here is derived from an EMBL/GenBank/DDBJ whole genome shotgun (WGS) entry which is preliminary data.</text>
</comment>
<dbReference type="RefSeq" id="WP_247378618.1">
    <property type="nucleotide sequence ID" value="NZ_JALLGV010000005.1"/>
</dbReference>
<reference evidence="1 2" key="1">
    <citation type="journal article" date="2019" name="Int. J. Syst. Evol. Microbiol.">
        <title>The Global Catalogue of Microorganisms (GCM) 10K type strain sequencing project: providing services to taxonomists for standard genome sequencing and annotation.</title>
        <authorList>
            <consortium name="The Broad Institute Genomics Platform"/>
            <consortium name="The Broad Institute Genome Sequencing Center for Infectious Disease"/>
            <person name="Wu L."/>
            <person name="Ma J."/>
        </authorList>
    </citation>
    <scope>NUCLEOTIDE SEQUENCE [LARGE SCALE GENOMIC DNA]</scope>
    <source>
        <strain evidence="1 2">CGMCC 1.12125</strain>
    </source>
</reference>
<dbReference type="EMBL" id="JBHUDJ010000014">
    <property type="protein sequence ID" value="MFD1588967.1"/>
    <property type="molecule type" value="Genomic_DNA"/>
</dbReference>
<protein>
    <recommendedName>
        <fullName evidence="3">Histidine kinase</fullName>
    </recommendedName>
</protein>
<evidence type="ECO:0000313" key="2">
    <source>
        <dbReference type="Proteomes" id="UP001597119"/>
    </source>
</evidence>
<sequence>MSQLVESETSDSLVSICRTALGDSLRSVIYFTPDDFEFLYVRQDLDTGEDVESVKAFFVDSERPLFEAGPKYTELSTERQAEPEIGEYEFTIRIFSDGYIVPIIVGNRGVLTTTDSLDIDSFEEFAVALRRLLTDLDEPTSDG</sequence>
<accession>A0ABD6CG96</accession>
<proteinExistence type="predicted"/>
<dbReference type="InterPro" id="IPR055944">
    <property type="entry name" value="DUF7522"/>
</dbReference>
<organism evidence="1 2">
    <name type="scientific">Halorientalis brevis</name>
    <dbReference type="NCBI Taxonomy" id="1126241"/>
    <lineage>
        <taxon>Archaea</taxon>
        <taxon>Methanobacteriati</taxon>
        <taxon>Methanobacteriota</taxon>
        <taxon>Stenosarchaea group</taxon>
        <taxon>Halobacteria</taxon>
        <taxon>Halobacteriales</taxon>
        <taxon>Haloarculaceae</taxon>
        <taxon>Halorientalis</taxon>
    </lineage>
</organism>
<evidence type="ECO:0008006" key="3">
    <source>
        <dbReference type="Google" id="ProtNLM"/>
    </source>
</evidence>